<proteinExistence type="predicted"/>
<feature type="domain" description="Double-GTPase 2" evidence="1">
    <location>
        <begin position="2"/>
        <end position="147"/>
    </location>
</feature>
<sequence length="184" mass="21200">MFPRHTPNTEDRVPGLLHLAFRNSRNRLEDYLFTDAPGEWFSNWSTNRSAENAKGARWIAKFSDSILFFIDCEELAGENVGTTRNSITQLAQRLADEVEDKRVLIIWSKHDIQLDPIIHEQISTRLADYLPAAKHFNISVYEDDHLGIQTVAKELLGRLDFQGTRITIKVPIRADNPFFTFRSV</sequence>
<dbReference type="EMBL" id="QPEX01000024">
    <property type="protein sequence ID" value="RCS49198.1"/>
    <property type="molecule type" value="Genomic_DNA"/>
</dbReference>
<comment type="caution">
    <text evidence="2">The sequence shown here is derived from an EMBL/GenBank/DDBJ whole genome shotgun (WGS) entry which is preliminary data.</text>
</comment>
<name>A0A368KQN9_9BACT</name>
<dbReference type="Pfam" id="PF19993">
    <property type="entry name" value="DO-GTPase2"/>
    <property type="match status" value="1"/>
</dbReference>
<protein>
    <recommendedName>
        <fullName evidence="1">Double-GTPase 2 domain-containing protein</fullName>
    </recommendedName>
</protein>
<evidence type="ECO:0000313" key="3">
    <source>
        <dbReference type="Proteomes" id="UP000253562"/>
    </source>
</evidence>
<organism evidence="2 3">
    <name type="scientific">Bremerella cremea</name>
    <dbReference type="NCBI Taxonomy" id="1031537"/>
    <lineage>
        <taxon>Bacteria</taxon>
        <taxon>Pseudomonadati</taxon>
        <taxon>Planctomycetota</taxon>
        <taxon>Planctomycetia</taxon>
        <taxon>Pirellulales</taxon>
        <taxon>Pirellulaceae</taxon>
        <taxon>Bremerella</taxon>
    </lineage>
</organism>
<gene>
    <name evidence="2" type="ORF">DTL42_11705</name>
</gene>
<dbReference type="AlphaFoldDB" id="A0A368KQN9"/>
<dbReference type="Proteomes" id="UP000253562">
    <property type="component" value="Unassembled WGS sequence"/>
</dbReference>
<dbReference type="InterPro" id="IPR045528">
    <property type="entry name" value="DO-GTPase2"/>
</dbReference>
<evidence type="ECO:0000259" key="1">
    <source>
        <dbReference type="Pfam" id="PF19993"/>
    </source>
</evidence>
<accession>A0A368KQN9</accession>
<evidence type="ECO:0000313" key="2">
    <source>
        <dbReference type="EMBL" id="RCS49198.1"/>
    </source>
</evidence>
<reference evidence="2 3" key="1">
    <citation type="submission" date="2018-07" db="EMBL/GenBank/DDBJ databases">
        <title>Comparative genomes isolates from brazilian mangrove.</title>
        <authorList>
            <person name="De Araujo J.E."/>
            <person name="Taketani R.G."/>
            <person name="Silva M.C.P."/>
            <person name="Lourenco M.V."/>
            <person name="Oliveira V.M."/>
            <person name="Andreote F.D."/>
        </authorList>
    </citation>
    <scope>NUCLEOTIDE SEQUENCE [LARGE SCALE GENOMIC DNA]</scope>
    <source>
        <strain evidence="2 3">HEX PRIS-MGV</strain>
    </source>
</reference>